<dbReference type="GO" id="GO:0016747">
    <property type="term" value="F:acyltransferase activity, transferring groups other than amino-acyl groups"/>
    <property type="evidence" value="ECO:0007669"/>
    <property type="project" value="InterPro"/>
</dbReference>
<keyword evidence="3" id="KW-1185">Reference proteome</keyword>
<proteinExistence type="predicted"/>
<dbReference type="Proteomes" id="UP000593758">
    <property type="component" value="Chromosome"/>
</dbReference>
<dbReference type="KEGG" id="halt:IM660_07715"/>
<gene>
    <name evidence="2" type="ORF">IM660_07715</name>
</gene>
<dbReference type="AlphaFoldDB" id="A0A7M1T180"/>
<dbReference type="InterPro" id="IPR000182">
    <property type="entry name" value="GNAT_dom"/>
</dbReference>
<dbReference type="SUPFAM" id="SSF55729">
    <property type="entry name" value="Acyl-CoA N-acyltransferases (Nat)"/>
    <property type="match status" value="1"/>
</dbReference>
<accession>A0A7M1T180</accession>
<evidence type="ECO:0000313" key="3">
    <source>
        <dbReference type="Proteomes" id="UP000593758"/>
    </source>
</evidence>
<evidence type="ECO:0000259" key="1">
    <source>
        <dbReference type="PROSITE" id="PS51186"/>
    </source>
</evidence>
<evidence type="ECO:0000313" key="2">
    <source>
        <dbReference type="EMBL" id="QOR72653.1"/>
    </source>
</evidence>
<keyword evidence="2" id="KW-0808">Transferase</keyword>
<dbReference type="InterPro" id="IPR016181">
    <property type="entry name" value="Acyl_CoA_acyltransferase"/>
</dbReference>
<dbReference type="Gene3D" id="3.40.630.30">
    <property type="match status" value="1"/>
</dbReference>
<dbReference type="EMBL" id="CP063169">
    <property type="protein sequence ID" value="QOR72653.1"/>
    <property type="molecule type" value="Genomic_DNA"/>
</dbReference>
<dbReference type="Pfam" id="PF13508">
    <property type="entry name" value="Acetyltransf_7"/>
    <property type="match status" value="1"/>
</dbReference>
<reference evidence="2 3" key="1">
    <citation type="submission" date="2020-10" db="EMBL/GenBank/DDBJ databases">
        <title>Haloactinobacterium sp. RN3S43, a bacterium isolated from saline soil.</title>
        <authorList>
            <person name="Sun J.-Q."/>
        </authorList>
    </citation>
    <scope>NUCLEOTIDE SEQUENCE [LARGE SCALE GENOMIC DNA]</scope>
    <source>
        <strain evidence="2 3">RN3S43</strain>
    </source>
</reference>
<dbReference type="CDD" id="cd04301">
    <property type="entry name" value="NAT_SF"/>
    <property type="match status" value="1"/>
</dbReference>
<name>A0A7M1T180_9MICO</name>
<protein>
    <submittedName>
        <fullName evidence="2">N-acetyltransferase</fullName>
    </submittedName>
</protein>
<sequence length="139" mass="15036">MAARIGHALAAETEGALIGQVRLTEAWVDAATALVPAWVLSPLSVLPEHQGNGIGSALVRAVLDLAADTTRPLVFLEGHPDFYPRFGFGRASALGFLSPSLRIPDSEFQVARLPGHEPWMIGTLIYPDTFWQYDSVGLR</sequence>
<feature type="domain" description="N-acetyltransferase" evidence="1">
    <location>
        <begin position="1"/>
        <end position="106"/>
    </location>
</feature>
<dbReference type="PROSITE" id="PS51186">
    <property type="entry name" value="GNAT"/>
    <property type="match status" value="1"/>
</dbReference>
<organism evidence="2 3">
    <name type="scientific">Ruania alkalisoli</name>
    <dbReference type="NCBI Taxonomy" id="2779775"/>
    <lineage>
        <taxon>Bacteria</taxon>
        <taxon>Bacillati</taxon>
        <taxon>Actinomycetota</taxon>
        <taxon>Actinomycetes</taxon>
        <taxon>Micrococcales</taxon>
        <taxon>Ruaniaceae</taxon>
        <taxon>Ruania</taxon>
    </lineage>
</organism>